<dbReference type="InterPro" id="IPR036680">
    <property type="entry name" value="SPOR-like_sf"/>
</dbReference>
<organism evidence="4 5">
    <name type="scientific">Pseudohaliea rubra DSM 19751</name>
    <dbReference type="NCBI Taxonomy" id="1265313"/>
    <lineage>
        <taxon>Bacteria</taxon>
        <taxon>Pseudomonadati</taxon>
        <taxon>Pseudomonadota</taxon>
        <taxon>Gammaproteobacteria</taxon>
        <taxon>Cellvibrionales</taxon>
        <taxon>Halieaceae</taxon>
        <taxon>Pseudohaliea</taxon>
    </lineage>
</organism>
<keyword evidence="5" id="KW-1185">Reference proteome</keyword>
<dbReference type="InterPro" id="IPR007730">
    <property type="entry name" value="SPOR-like_dom"/>
</dbReference>
<feature type="coiled-coil region" evidence="1">
    <location>
        <begin position="20"/>
        <end position="84"/>
    </location>
</feature>
<dbReference type="Proteomes" id="UP000029640">
    <property type="component" value="Unassembled WGS sequence"/>
</dbReference>
<evidence type="ECO:0000259" key="3">
    <source>
        <dbReference type="PROSITE" id="PS51724"/>
    </source>
</evidence>
<dbReference type="EMBL" id="AUVB01000059">
    <property type="protein sequence ID" value="KGE03316.1"/>
    <property type="molecule type" value="Genomic_DNA"/>
</dbReference>
<dbReference type="STRING" id="1265313.HRUBRA_02118"/>
<dbReference type="PROSITE" id="PS51724">
    <property type="entry name" value="SPOR"/>
    <property type="match status" value="1"/>
</dbReference>
<proteinExistence type="predicted"/>
<accession>A0A095XUE8</accession>
<evidence type="ECO:0000256" key="2">
    <source>
        <dbReference type="SAM" id="MobiDB-lite"/>
    </source>
</evidence>
<gene>
    <name evidence="4" type="ORF">HRUBRA_02118</name>
</gene>
<evidence type="ECO:0000313" key="4">
    <source>
        <dbReference type="EMBL" id="KGE03316.1"/>
    </source>
</evidence>
<protein>
    <recommendedName>
        <fullName evidence="3">SPOR domain-containing protein</fullName>
    </recommendedName>
</protein>
<dbReference type="SUPFAM" id="SSF110997">
    <property type="entry name" value="Sporulation related repeat"/>
    <property type="match status" value="1"/>
</dbReference>
<name>A0A095XUE8_9GAMM</name>
<feature type="region of interest" description="Disordered" evidence="2">
    <location>
        <begin position="102"/>
        <end position="133"/>
    </location>
</feature>
<dbReference type="GO" id="GO:0042834">
    <property type="term" value="F:peptidoglycan binding"/>
    <property type="evidence" value="ECO:0007669"/>
    <property type="project" value="InterPro"/>
</dbReference>
<reference evidence="4 5" key="1">
    <citation type="journal article" date="2014" name="Genome Announc.">
        <title>Genome Sequence of Gammaproteobacterial Pseudohaliea rubra Type Strain DSM 19751, Isolated from Coastal Seawater of the Mediterranean Sea.</title>
        <authorList>
            <person name="Spring S."/>
            <person name="Fiebig A."/>
            <person name="Riedel T."/>
            <person name="Goker M."/>
            <person name="Klenk H.P."/>
        </authorList>
    </citation>
    <scope>NUCLEOTIDE SEQUENCE [LARGE SCALE GENOMIC DNA]</scope>
    <source>
        <strain evidence="4 5">DSM 19751</strain>
    </source>
</reference>
<comment type="caution">
    <text evidence="4">The sequence shown here is derived from an EMBL/GenBank/DDBJ whole genome shotgun (WGS) entry which is preliminary data.</text>
</comment>
<dbReference type="Pfam" id="PF05036">
    <property type="entry name" value="SPOR"/>
    <property type="match status" value="1"/>
</dbReference>
<feature type="domain" description="SPOR" evidence="3">
    <location>
        <begin position="134"/>
        <end position="213"/>
    </location>
</feature>
<sequence>MGGLALILVAVGGYGVIAERAALREEIHDLQARLATAGSAPSEARPVAGTAATPERLADLEGELAALAQENSALRARIGDLKGRLDAANGGGAQVDTAEETRAAGLEDQPAPATAASPEKPEPPAPAPAATAAAPGGETWFVNFSSYAELGTARRRAAELSVDAGRVVVQDAKANGRTIYRVRVVDVGSRDEADAVARRLAATYQLPPLWVGRE</sequence>
<keyword evidence="1" id="KW-0175">Coiled coil</keyword>
<evidence type="ECO:0000256" key="1">
    <source>
        <dbReference type="SAM" id="Coils"/>
    </source>
</evidence>
<dbReference type="HOGENOM" id="CLU_1287349_0_0_6"/>
<evidence type="ECO:0000313" key="5">
    <source>
        <dbReference type="Proteomes" id="UP000029640"/>
    </source>
</evidence>
<dbReference type="AlphaFoldDB" id="A0A095XUE8"/>
<dbReference type="Gene3D" id="3.30.70.1070">
    <property type="entry name" value="Sporulation related repeat"/>
    <property type="match status" value="1"/>
</dbReference>